<evidence type="ECO:0000313" key="2">
    <source>
        <dbReference type="EMBL" id="CBY40638.1"/>
    </source>
</evidence>
<evidence type="ECO:0000256" key="1">
    <source>
        <dbReference type="SAM" id="SignalP"/>
    </source>
</evidence>
<dbReference type="EMBL" id="FN656021">
    <property type="protein sequence ID" value="CBY40638.1"/>
    <property type="molecule type" value="Genomic_DNA"/>
</dbReference>
<dbReference type="Proteomes" id="UP000011014">
    <property type="component" value="Unassembled WGS sequence"/>
</dbReference>
<reference evidence="2" key="1">
    <citation type="journal article" date="2010" name="Science">
        <title>Plasticity of animal genome architecture unmasked by rapid evolution of a pelagic tunicate.</title>
        <authorList>
            <person name="Denoeud F."/>
            <person name="Henriet S."/>
            <person name="Mungpakdee S."/>
            <person name="Aury J.M."/>
            <person name="Da Silva C."/>
            <person name="Brinkmann H."/>
            <person name="Mikhaleva J."/>
            <person name="Olsen L.C."/>
            <person name="Jubin C."/>
            <person name="Canestro C."/>
            <person name="Bouquet J.M."/>
            <person name="Danks G."/>
            <person name="Poulain J."/>
            <person name="Campsteijn C."/>
            <person name="Adamski M."/>
            <person name="Cross I."/>
            <person name="Yadetie F."/>
            <person name="Muffato M."/>
            <person name="Louis A."/>
            <person name="Butcher S."/>
            <person name="Tsagkogeorga G."/>
            <person name="Konrad A."/>
            <person name="Singh S."/>
            <person name="Jensen M.F."/>
            <person name="Cong E.H."/>
            <person name="Eikeseth-Otteraa H."/>
            <person name="Noel B."/>
            <person name="Anthouard V."/>
            <person name="Porcel B.M."/>
            <person name="Kachouri-Lafond R."/>
            <person name="Nishino A."/>
            <person name="Ugolini M."/>
            <person name="Chourrout P."/>
            <person name="Nishida H."/>
            <person name="Aasland R."/>
            <person name="Huzurbazar S."/>
            <person name="Westhof E."/>
            <person name="Delsuc F."/>
            <person name="Lehrach H."/>
            <person name="Reinhardt R."/>
            <person name="Weissenbach J."/>
            <person name="Roy S.W."/>
            <person name="Artiguenave F."/>
            <person name="Postlethwait J.H."/>
            <person name="Manak J.R."/>
            <person name="Thompson E.M."/>
            <person name="Jaillon O."/>
            <person name="Du Pasquier L."/>
            <person name="Boudinot P."/>
            <person name="Liberles D.A."/>
            <person name="Volff J.N."/>
            <person name="Philippe H."/>
            <person name="Lenhard B."/>
            <person name="Roest Crollius H."/>
            <person name="Wincker P."/>
            <person name="Chourrout D."/>
        </authorList>
    </citation>
    <scope>NUCLEOTIDE SEQUENCE [LARGE SCALE GENOMIC DNA]</scope>
</reference>
<keyword evidence="1" id="KW-0732">Signal</keyword>
<organism evidence="2">
    <name type="scientific">Oikopleura dioica</name>
    <name type="common">Tunicate</name>
    <dbReference type="NCBI Taxonomy" id="34765"/>
    <lineage>
        <taxon>Eukaryota</taxon>
        <taxon>Metazoa</taxon>
        <taxon>Chordata</taxon>
        <taxon>Tunicata</taxon>
        <taxon>Appendicularia</taxon>
        <taxon>Copelata</taxon>
        <taxon>Oikopleuridae</taxon>
        <taxon>Oikopleura</taxon>
    </lineage>
</organism>
<evidence type="ECO:0008006" key="3">
    <source>
        <dbReference type="Google" id="ProtNLM"/>
    </source>
</evidence>
<proteinExistence type="predicted"/>
<feature type="chain" id="PRO_5003191472" description="ZP domain-containing protein" evidence="1">
    <location>
        <begin position="20"/>
        <end position="259"/>
    </location>
</feature>
<accession>E4YYW0</accession>
<gene>
    <name evidence="2" type="ORF">GSOID_T00022658001</name>
</gene>
<dbReference type="AlphaFoldDB" id="E4YYW0"/>
<sequence>MIFFSFLILFGQKSILINALTGRVKRGATINCDIVIVDCNLDTIEISLNETCREQEYQVIPSSGAGLFVTSSKFFNTDLDLQSPDERRSCVFNTSEINNEVELAPSLPDITPCVDIAEQSFSGEITSSGWLHFSPVEVEFEIKLMEPVQIECYFDSILNLDEEEISISEADVTAVKEEIKADQIINDFGLSLQTSPFDVESNMEKMEKSYFLGDTISVRVEVENNNPYYITPAEKKNRQSSPTLTEIAPTCDHLMALYP</sequence>
<feature type="signal peptide" evidence="1">
    <location>
        <begin position="1"/>
        <end position="19"/>
    </location>
</feature>
<protein>
    <recommendedName>
        <fullName evidence="3">ZP domain-containing protein</fullName>
    </recommendedName>
</protein>
<name>E4YYW0_OIKDI</name>